<sequence length="567" mass="66814">MEPEIKLCQNCKKEFTIEPEDFKFYEKMQVLAPTWCPECRLVRRLSFINTWSLHWRNCDVCKEKTLSEYPPEDKIKVYCQKCWWGDSWDGTEYAMDYDSSRPFLEQVKELSDKTPYVALESQYSTLKNSEYSNSIAWSKDCFQVFWADYCEFVYYSSILNGLKFSSDCLRGWESELCYESTGFIRNYRAFFSEESDDCLDVWFSRNCYGCSNCIGCVNLRGASYQIFNVQYSKEEYAEKMKELRFDSWENLHAFEKQAREFWLTKPYREYHGHSLNLNVTGEHIYTSKNCKEMYIANGAENCKWTQLITVKPAKDCMDYTGWGNNASLVYEAGNVGENANNIKFSSLCFPDCLNLEYCIWNISGKNNFGCVNLKRKSYCILNKEYSKEEYEKLKTKIIADMKKNPYVDKLGRKFYYGEFFPLEMGRFPYNKSNAMKFVPKEKEQALKEGYDWAEREDLVYKTTISSDSIPDSISDTDESIIKEVIGCMNCGRGYKIVKGEFDLLKKMNLPIPHECPKCRESRRFARMNRPGMYHRNCDSCKKEIYTPYAPGRPEIVYCVKCYQQEFA</sequence>
<reference evidence="1 2" key="1">
    <citation type="journal article" date="2016" name="Nat. Commun.">
        <title>Thousands of microbial genomes shed light on interconnected biogeochemical processes in an aquifer system.</title>
        <authorList>
            <person name="Anantharaman K."/>
            <person name="Brown C.T."/>
            <person name="Hug L.A."/>
            <person name="Sharon I."/>
            <person name="Castelle C.J."/>
            <person name="Probst A.J."/>
            <person name="Thomas B.C."/>
            <person name="Singh A."/>
            <person name="Wilkins M.J."/>
            <person name="Karaoz U."/>
            <person name="Brodie E.L."/>
            <person name="Williams K.H."/>
            <person name="Hubbard S.S."/>
            <person name="Banfield J.F."/>
        </authorList>
    </citation>
    <scope>NUCLEOTIDE SEQUENCE [LARGE SCALE GENOMIC DNA]</scope>
</reference>
<accession>A0A1F6VE06</accession>
<proteinExistence type="predicted"/>
<protein>
    <recommendedName>
        <fullName evidence="3">Zinc-binding domain-containing protein</fullName>
    </recommendedName>
</protein>
<comment type="caution">
    <text evidence="1">The sequence shown here is derived from an EMBL/GenBank/DDBJ whole genome shotgun (WGS) entry which is preliminary data.</text>
</comment>
<dbReference type="EMBL" id="MFTS01000009">
    <property type="protein sequence ID" value="OGI67809.1"/>
    <property type="molecule type" value="Genomic_DNA"/>
</dbReference>
<evidence type="ECO:0000313" key="2">
    <source>
        <dbReference type="Proteomes" id="UP000178235"/>
    </source>
</evidence>
<evidence type="ECO:0008006" key="3">
    <source>
        <dbReference type="Google" id="ProtNLM"/>
    </source>
</evidence>
<name>A0A1F6VE06_9BACT</name>
<evidence type="ECO:0000313" key="1">
    <source>
        <dbReference type="EMBL" id="OGI67809.1"/>
    </source>
</evidence>
<gene>
    <name evidence="1" type="ORF">A2738_03365</name>
</gene>
<organism evidence="1 2">
    <name type="scientific">Candidatus Nomurabacteria bacterium RIFCSPHIGHO2_01_FULL_42_15</name>
    <dbReference type="NCBI Taxonomy" id="1801742"/>
    <lineage>
        <taxon>Bacteria</taxon>
        <taxon>Candidatus Nomuraibacteriota</taxon>
    </lineage>
</organism>
<dbReference type="AlphaFoldDB" id="A0A1F6VE06"/>
<dbReference type="Proteomes" id="UP000178235">
    <property type="component" value="Unassembled WGS sequence"/>
</dbReference>